<dbReference type="STRING" id="195105.CN97_15425"/>
<evidence type="ECO:0000256" key="2">
    <source>
        <dbReference type="ARBA" id="ARBA00023015"/>
    </source>
</evidence>
<sequence>MDLRQMRYFVAIVEHGSFSRAAEYLHVAQPALSLHVRNMETDLGTALLFRSPRGVVPTEAGVILLRHARIMLDQVAVAEEEIRGHQREPSGDVRLGLPATIGQILAVPLLTQVHTRYPKIRLRIAEAMSGYIQDWLREGRIDLAVLYGEASEHAIRTEALLDEPLTFFGTPDMLKQAGLTAADLPLAAAADMPLILPGEGHGLRDLIKRHATATGCALTAVIDVDSYQNIKDLVLEGLGFSILPQNAIAAEVAEGKLASRRLTQPSIRRTVHLAYSTDKPMTNAVAVVRTLARAMLCDLARTGRWSGADIVMPGADEKDD</sequence>
<dbReference type="InterPro" id="IPR036390">
    <property type="entry name" value="WH_DNA-bd_sf"/>
</dbReference>
<protein>
    <submittedName>
        <fullName evidence="7">LysR family transcriptional regulator</fullName>
    </submittedName>
</protein>
<dbReference type="GO" id="GO:0003677">
    <property type="term" value="F:DNA binding"/>
    <property type="evidence" value="ECO:0007669"/>
    <property type="project" value="UniProtKB-KW"/>
</dbReference>
<keyword evidence="2" id="KW-0805">Transcription regulation</keyword>
<dbReference type="PANTHER" id="PTHR30293">
    <property type="entry name" value="TRANSCRIPTIONAL REGULATORY PROTEIN NAC-RELATED"/>
    <property type="match status" value="1"/>
</dbReference>
<feature type="domain" description="HTH lysR-type" evidence="6">
    <location>
        <begin position="1"/>
        <end position="58"/>
    </location>
</feature>
<dbReference type="PRINTS" id="PR00039">
    <property type="entry name" value="HTHLYSR"/>
</dbReference>
<evidence type="ECO:0000256" key="5">
    <source>
        <dbReference type="ARBA" id="ARBA00023163"/>
    </source>
</evidence>
<dbReference type="PROSITE" id="PS50931">
    <property type="entry name" value="HTH_LYSR"/>
    <property type="match status" value="1"/>
</dbReference>
<evidence type="ECO:0000256" key="4">
    <source>
        <dbReference type="ARBA" id="ARBA00023159"/>
    </source>
</evidence>
<dbReference type="Pfam" id="PF03466">
    <property type="entry name" value="LysR_substrate"/>
    <property type="match status" value="1"/>
</dbReference>
<keyword evidence="3" id="KW-0238">DNA-binding</keyword>
<keyword evidence="5" id="KW-0804">Transcription</keyword>
<name>A0A086Y5K0_9RHOB</name>
<comment type="caution">
    <text evidence="7">The sequence shown here is derived from an EMBL/GenBank/DDBJ whole genome shotgun (WGS) entry which is preliminary data.</text>
</comment>
<organism evidence="7 8">
    <name type="scientific">Haematobacter massiliensis</name>
    <dbReference type="NCBI Taxonomy" id="195105"/>
    <lineage>
        <taxon>Bacteria</taxon>
        <taxon>Pseudomonadati</taxon>
        <taxon>Pseudomonadota</taxon>
        <taxon>Alphaproteobacteria</taxon>
        <taxon>Rhodobacterales</taxon>
        <taxon>Paracoccaceae</taxon>
        <taxon>Haematobacter</taxon>
    </lineage>
</organism>
<evidence type="ECO:0000313" key="8">
    <source>
        <dbReference type="Proteomes" id="UP000028826"/>
    </source>
</evidence>
<dbReference type="Gene3D" id="3.40.190.10">
    <property type="entry name" value="Periplasmic binding protein-like II"/>
    <property type="match status" value="2"/>
</dbReference>
<dbReference type="PANTHER" id="PTHR30293:SF0">
    <property type="entry name" value="NITROGEN ASSIMILATION REGULATORY PROTEIN NAC"/>
    <property type="match status" value="1"/>
</dbReference>
<dbReference type="GO" id="GO:2000142">
    <property type="term" value="P:regulation of DNA-templated transcription initiation"/>
    <property type="evidence" value="ECO:0007669"/>
    <property type="project" value="TreeGrafter"/>
</dbReference>
<dbReference type="Gene3D" id="1.10.10.10">
    <property type="entry name" value="Winged helix-like DNA-binding domain superfamily/Winged helix DNA-binding domain"/>
    <property type="match status" value="1"/>
</dbReference>
<dbReference type="GO" id="GO:0003700">
    <property type="term" value="F:DNA-binding transcription factor activity"/>
    <property type="evidence" value="ECO:0007669"/>
    <property type="project" value="InterPro"/>
</dbReference>
<dbReference type="CDD" id="cd08433">
    <property type="entry name" value="PBP2_Nac"/>
    <property type="match status" value="1"/>
</dbReference>
<dbReference type="AlphaFoldDB" id="A0A086Y5K0"/>
<dbReference type="Proteomes" id="UP000028826">
    <property type="component" value="Unassembled WGS sequence"/>
</dbReference>
<proteinExistence type="inferred from homology"/>
<keyword evidence="8" id="KW-1185">Reference proteome</keyword>
<dbReference type="SUPFAM" id="SSF53850">
    <property type="entry name" value="Periplasmic binding protein-like II"/>
    <property type="match status" value="1"/>
</dbReference>
<gene>
    <name evidence="7" type="ORF">CN97_15425</name>
</gene>
<evidence type="ECO:0000256" key="3">
    <source>
        <dbReference type="ARBA" id="ARBA00023125"/>
    </source>
</evidence>
<reference evidence="7 8" key="1">
    <citation type="submission" date="2014-03" db="EMBL/GenBank/DDBJ databases">
        <title>Genome of Haematobacter massiliensis CCUG 47968.</title>
        <authorList>
            <person name="Wang D."/>
            <person name="Wang G."/>
        </authorList>
    </citation>
    <scope>NUCLEOTIDE SEQUENCE [LARGE SCALE GENOMIC DNA]</scope>
    <source>
        <strain evidence="7 8">CCUG 47968</strain>
    </source>
</reference>
<dbReference type="SUPFAM" id="SSF46785">
    <property type="entry name" value="Winged helix' DNA-binding domain"/>
    <property type="match status" value="1"/>
</dbReference>
<dbReference type="InterPro" id="IPR036388">
    <property type="entry name" value="WH-like_DNA-bd_sf"/>
</dbReference>
<dbReference type="Pfam" id="PF00126">
    <property type="entry name" value="HTH_1"/>
    <property type="match status" value="1"/>
</dbReference>
<evidence type="ECO:0000256" key="1">
    <source>
        <dbReference type="ARBA" id="ARBA00009437"/>
    </source>
</evidence>
<comment type="similarity">
    <text evidence="1">Belongs to the LysR transcriptional regulatory family.</text>
</comment>
<keyword evidence="4" id="KW-0010">Activator</keyword>
<dbReference type="FunFam" id="1.10.10.10:FF:000001">
    <property type="entry name" value="LysR family transcriptional regulator"/>
    <property type="match status" value="1"/>
</dbReference>
<accession>A0A086Y5K0</accession>
<dbReference type="InterPro" id="IPR005119">
    <property type="entry name" value="LysR_subst-bd"/>
</dbReference>
<dbReference type="eggNOG" id="COG0583">
    <property type="taxonomic scope" value="Bacteria"/>
</dbReference>
<dbReference type="InterPro" id="IPR000847">
    <property type="entry name" value="LysR_HTH_N"/>
</dbReference>
<dbReference type="EMBL" id="JGYG01000005">
    <property type="protein sequence ID" value="KFI29550.1"/>
    <property type="molecule type" value="Genomic_DNA"/>
</dbReference>
<evidence type="ECO:0000313" key="7">
    <source>
        <dbReference type="EMBL" id="KFI29550.1"/>
    </source>
</evidence>
<evidence type="ECO:0000259" key="6">
    <source>
        <dbReference type="PROSITE" id="PS50931"/>
    </source>
</evidence>